<evidence type="ECO:0000256" key="4">
    <source>
        <dbReference type="SAM" id="SignalP"/>
    </source>
</evidence>
<dbReference type="Gene3D" id="2.40.420.20">
    <property type="match status" value="1"/>
</dbReference>
<feature type="signal peptide" evidence="4">
    <location>
        <begin position="1"/>
        <end position="23"/>
    </location>
</feature>
<dbReference type="PANTHER" id="PTHR32347:SF29">
    <property type="entry name" value="UPF0194 MEMBRANE PROTEIN YBHG"/>
    <property type="match status" value="1"/>
</dbReference>
<evidence type="ECO:0000256" key="1">
    <source>
        <dbReference type="ARBA" id="ARBA00004196"/>
    </source>
</evidence>
<accession>A0ABS1JTM6</accession>
<keyword evidence="2 3" id="KW-0175">Coiled coil</keyword>
<name>A0ABS1JTM6_9BURK</name>
<dbReference type="Gene3D" id="2.40.50.100">
    <property type="match status" value="1"/>
</dbReference>
<protein>
    <submittedName>
        <fullName evidence="5">HlyD family efflux transporter periplasmic adaptor subunit</fullName>
    </submittedName>
</protein>
<gene>
    <name evidence="5" type="ORF">JI746_21110</name>
</gene>
<dbReference type="Proteomes" id="UP000622707">
    <property type="component" value="Unassembled WGS sequence"/>
</dbReference>
<evidence type="ECO:0000256" key="3">
    <source>
        <dbReference type="SAM" id="Coils"/>
    </source>
</evidence>
<evidence type="ECO:0000313" key="5">
    <source>
        <dbReference type="EMBL" id="MBL0427628.1"/>
    </source>
</evidence>
<comment type="caution">
    <text evidence="5">The sequence shown here is derived from an EMBL/GenBank/DDBJ whole genome shotgun (WGS) entry which is preliminary data.</text>
</comment>
<dbReference type="InterPro" id="IPR050465">
    <property type="entry name" value="UPF0194_transport"/>
</dbReference>
<keyword evidence="6" id="KW-1185">Reference proteome</keyword>
<organism evidence="5 6">
    <name type="scientific">Ramlibacter alkalitolerans</name>
    <dbReference type="NCBI Taxonomy" id="2039631"/>
    <lineage>
        <taxon>Bacteria</taxon>
        <taxon>Pseudomonadati</taxon>
        <taxon>Pseudomonadota</taxon>
        <taxon>Betaproteobacteria</taxon>
        <taxon>Burkholderiales</taxon>
        <taxon>Comamonadaceae</taxon>
        <taxon>Ramlibacter</taxon>
    </lineage>
</organism>
<dbReference type="Gene3D" id="1.10.287.470">
    <property type="entry name" value="Helix hairpin bin"/>
    <property type="match status" value="1"/>
</dbReference>
<comment type="subcellular location">
    <subcellularLocation>
        <location evidence="1">Cell envelope</location>
    </subcellularLocation>
</comment>
<proteinExistence type="predicted"/>
<sequence length="397" mass="41978">MLQKKILVPAAAVLATAALLAWAFSPRPVVVEVAPVLLGRYEQAIEEDGRTRLKERYTVSAPVAARVLRIGLREGDAVAAGEPLAVLMPVMSAMVDERSTREATARHQAAVANEARARARIARTQVAADEAHLELQRTEKLAREGFLPASRLDGARLALAAAQRDVDVARAERESALHEQAQAAAALLPVTGKLQVGRPLTVRSPVAGVVLKIPQASEATVPAGAPLLDVGDPARLEVVADLLTTDAVQARPGGPAMVERWGGPPVSARVRRVEPGAFTKVSALGIEEQRVKVVVDVDAAPPGWQAMGDGYRVTLRILTQQVDQVVLAPVGALFPIGDGGMGVFRLEGGRARLQPVELGGRNGSEAWVRTGLKPGDRVVIYPPPTVGDGQRVQPRGP</sequence>
<keyword evidence="4" id="KW-0732">Signal</keyword>
<dbReference type="RefSeq" id="WP_201692256.1">
    <property type="nucleotide sequence ID" value="NZ_JAEQND010000012.1"/>
</dbReference>
<evidence type="ECO:0000313" key="6">
    <source>
        <dbReference type="Proteomes" id="UP000622707"/>
    </source>
</evidence>
<feature type="coiled-coil region" evidence="3">
    <location>
        <begin position="152"/>
        <end position="179"/>
    </location>
</feature>
<reference evidence="5 6" key="1">
    <citation type="journal article" date="2017" name="Int. J. Syst. Evol. Microbiol.">
        <title>Ramlibacter alkalitolerans sp. nov., alkali-tolerant bacterium isolated from soil of ginseng.</title>
        <authorList>
            <person name="Lee D.H."/>
            <person name="Cha C.J."/>
        </authorList>
    </citation>
    <scope>NUCLEOTIDE SEQUENCE [LARGE SCALE GENOMIC DNA]</scope>
    <source>
        <strain evidence="5 6">KACC 19305</strain>
    </source>
</reference>
<dbReference type="EMBL" id="JAEQND010000012">
    <property type="protein sequence ID" value="MBL0427628.1"/>
    <property type="molecule type" value="Genomic_DNA"/>
</dbReference>
<evidence type="ECO:0000256" key="2">
    <source>
        <dbReference type="ARBA" id="ARBA00023054"/>
    </source>
</evidence>
<dbReference type="PANTHER" id="PTHR32347">
    <property type="entry name" value="EFFLUX SYSTEM COMPONENT YKNX-RELATED"/>
    <property type="match status" value="1"/>
</dbReference>
<feature type="chain" id="PRO_5046658890" evidence="4">
    <location>
        <begin position="24"/>
        <end position="397"/>
    </location>
</feature>